<evidence type="ECO:0000313" key="2">
    <source>
        <dbReference type="EMBL" id="KAL0114504.1"/>
    </source>
</evidence>
<accession>A0AAW2FEW5</accession>
<gene>
    <name evidence="2" type="ORF">PUN28_011641</name>
</gene>
<feature type="region of interest" description="Disordered" evidence="1">
    <location>
        <begin position="91"/>
        <end position="119"/>
    </location>
</feature>
<protein>
    <submittedName>
        <fullName evidence="2">Uncharacterized protein</fullName>
    </submittedName>
</protein>
<evidence type="ECO:0000256" key="1">
    <source>
        <dbReference type="SAM" id="MobiDB-lite"/>
    </source>
</evidence>
<feature type="compositionally biased region" description="Basic and acidic residues" evidence="1">
    <location>
        <begin position="97"/>
        <end position="111"/>
    </location>
</feature>
<dbReference type="Proteomes" id="UP001430953">
    <property type="component" value="Unassembled WGS sequence"/>
</dbReference>
<sequence>MIVADFPRIPRARSCLRVLRLTLWRSIRYCGKIIRLAASPAFLSPRHAVIKQIINVLSAGQRILYPPFPLSSPLVPFRRCSGRTLATTPTRATKTTMRVERGRRRVGEKEAKRRRRNRETEREIKYACMRARVCVKVEQNVDGKGRYWKRTN</sequence>
<comment type="caution">
    <text evidence="2">The sequence shown here is derived from an EMBL/GenBank/DDBJ whole genome shotgun (WGS) entry which is preliminary data.</text>
</comment>
<name>A0AAW2FEW5_9HYME</name>
<proteinExistence type="predicted"/>
<evidence type="ECO:0000313" key="3">
    <source>
        <dbReference type="Proteomes" id="UP001430953"/>
    </source>
</evidence>
<dbReference type="AlphaFoldDB" id="A0AAW2FEW5"/>
<keyword evidence="3" id="KW-1185">Reference proteome</keyword>
<reference evidence="2 3" key="1">
    <citation type="submission" date="2023-03" db="EMBL/GenBank/DDBJ databases">
        <title>High recombination rates correlate with genetic variation in Cardiocondyla obscurior ants.</title>
        <authorList>
            <person name="Errbii M."/>
        </authorList>
    </citation>
    <scope>NUCLEOTIDE SEQUENCE [LARGE SCALE GENOMIC DNA]</scope>
    <source>
        <strain evidence="2">Alpha-2009</strain>
        <tissue evidence="2">Whole body</tissue>
    </source>
</reference>
<dbReference type="EMBL" id="JADYXP020000011">
    <property type="protein sequence ID" value="KAL0114504.1"/>
    <property type="molecule type" value="Genomic_DNA"/>
</dbReference>
<organism evidence="2 3">
    <name type="scientific">Cardiocondyla obscurior</name>
    <dbReference type="NCBI Taxonomy" id="286306"/>
    <lineage>
        <taxon>Eukaryota</taxon>
        <taxon>Metazoa</taxon>
        <taxon>Ecdysozoa</taxon>
        <taxon>Arthropoda</taxon>
        <taxon>Hexapoda</taxon>
        <taxon>Insecta</taxon>
        <taxon>Pterygota</taxon>
        <taxon>Neoptera</taxon>
        <taxon>Endopterygota</taxon>
        <taxon>Hymenoptera</taxon>
        <taxon>Apocrita</taxon>
        <taxon>Aculeata</taxon>
        <taxon>Formicoidea</taxon>
        <taxon>Formicidae</taxon>
        <taxon>Myrmicinae</taxon>
        <taxon>Cardiocondyla</taxon>
    </lineage>
</organism>